<dbReference type="EMBL" id="ADAS02000039">
    <property type="protein sequence ID" value="OAV94429.1"/>
    <property type="molecule type" value="Genomic_DNA"/>
</dbReference>
<gene>
    <name evidence="2" type="ORF">PTTG_03080</name>
</gene>
<feature type="compositionally biased region" description="Low complexity" evidence="1">
    <location>
        <begin position="234"/>
        <end position="251"/>
    </location>
</feature>
<proteinExistence type="predicted"/>
<dbReference type="VEuPathDB" id="FungiDB:PTTG_03080"/>
<evidence type="ECO:0000313" key="3">
    <source>
        <dbReference type="EnsemblFungi" id="PTTG_03080-t43_1-p1"/>
    </source>
</evidence>
<feature type="region of interest" description="Disordered" evidence="1">
    <location>
        <begin position="1"/>
        <end position="71"/>
    </location>
</feature>
<name>A0A180GPW2_PUCT1</name>
<evidence type="ECO:0000256" key="1">
    <source>
        <dbReference type="SAM" id="MobiDB-lite"/>
    </source>
</evidence>
<dbReference type="STRING" id="630390.A0A180GPW2"/>
<feature type="region of interest" description="Disordered" evidence="1">
    <location>
        <begin position="140"/>
        <end position="298"/>
    </location>
</feature>
<feature type="compositionally biased region" description="Polar residues" evidence="1">
    <location>
        <begin position="177"/>
        <end position="200"/>
    </location>
</feature>
<dbReference type="EnsemblFungi" id="PTTG_03080-t43_1">
    <property type="protein sequence ID" value="PTTG_03080-t43_1-p1"/>
    <property type="gene ID" value="PTTG_03080"/>
</dbReference>
<evidence type="ECO:0000313" key="2">
    <source>
        <dbReference type="EMBL" id="OAV94429.1"/>
    </source>
</evidence>
<feature type="compositionally biased region" description="Polar residues" evidence="1">
    <location>
        <begin position="287"/>
        <end position="297"/>
    </location>
</feature>
<feature type="region of interest" description="Disordered" evidence="1">
    <location>
        <begin position="542"/>
        <end position="586"/>
    </location>
</feature>
<reference evidence="3 4" key="3">
    <citation type="journal article" date="2017" name="G3 (Bethesda)">
        <title>Comparative analysis highlights variable genome content of wheat rusts and divergence of the mating loci.</title>
        <authorList>
            <person name="Cuomo C.A."/>
            <person name="Bakkeren G."/>
            <person name="Khalil H.B."/>
            <person name="Panwar V."/>
            <person name="Joly D."/>
            <person name="Linning R."/>
            <person name="Sakthikumar S."/>
            <person name="Song X."/>
            <person name="Adiconis X."/>
            <person name="Fan L."/>
            <person name="Goldberg J.M."/>
            <person name="Levin J.Z."/>
            <person name="Young S."/>
            <person name="Zeng Q."/>
            <person name="Anikster Y."/>
            <person name="Bruce M."/>
            <person name="Wang M."/>
            <person name="Yin C."/>
            <person name="McCallum B."/>
            <person name="Szabo L.J."/>
            <person name="Hulbert S."/>
            <person name="Chen X."/>
            <person name="Fellers J.P."/>
        </authorList>
    </citation>
    <scope>NUCLEOTIDE SEQUENCE</scope>
    <source>
        <strain evidence="3">isolate 1-1 / race 1 (BBBD)</strain>
        <strain evidence="4">Isolate 1-1 / race 1 (BBBD)</strain>
    </source>
</reference>
<protein>
    <submittedName>
        <fullName evidence="2 3">Uncharacterized protein</fullName>
    </submittedName>
</protein>
<reference evidence="3" key="4">
    <citation type="submission" date="2025-05" db="UniProtKB">
        <authorList>
            <consortium name="EnsemblFungi"/>
        </authorList>
    </citation>
    <scope>IDENTIFICATION</scope>
    <source>
        <strain evidence="3">isolate 1-1 / race 1 (BBBD)</strain>
    </source>
</reference>
<feature type="compositionally biased region" description="Polar residues" evidence="1">
    <location>
        <begin position="491"/>
        <end position="506"/>
    </location>
</feature>
<dbReference type="OrthoDB" id="2518989at2759"/>
<dbReference type="Proteomes" id="UP000005240">
    <property type="component" value="Unassembled WGS sequence"/>
</dbReference>
<reference evidence="2" key="2">
    <citation type="submission" date="2016-05" db="EMBL/GenBank/DDBJ databases">
        <title>Comparative analysis highlights variable genome content of wheat rusts and divergence of the mating loci.</title>
        <authorList>
            <person name="Cuomo C.A."/>
            <person name="Bakkeren G."/>
            <person name="Szabo L."/>
            <person name="Khalil H."/>
            <person name="Joly D."/>
            <person name="Goldberg J."/>
            <person name="Young S."/>
            <person name="Zeng Q."/>
            <person name="Fellers J."/>
        </authorList>
    </citation>
    <scope>NUCLEOTIDE SEQUENCE [LARGE SCALE GENOMIC DNA]</scope>
    <source>
        <strain evidence="2">1-1 BBBD Race 1</strain>
    </source>
</reference>
<keyword evidence="4" id="KW-1185">Reference proteome</keyword>
<sequence length="721" mass="78703">MNPNPVANPSGLPAAPTARDPNHPSDDSCSNTPPPTQKAFDQNNPPPFQPAPSFAEFLVRSGDSRPPAPLQPEEAILDTEIQEIKAEEFLQSITTANNAANIVLNLQLPRSCKRLAKDLATLLCASKRAFEETGVMPVEEAIRIRRPPKPKSSSSSRSSAHQNPPRKHGKRDPDHSGYTSKSSTPDTDRPTLSSPGTTNMHGVPTITVTGPLPEPSGGPKPASHNCPDPIEMQPASAPGSTASFAAGTSSTDQITPSNKSPAVHNDTNKHQSQPASDLQDPAPPGHPQTSTSGNAPSPYSCLITYEERLSRFTRNSMVQNPTGTNIKLPGNPSLRWLRHVLARCRQYPQPTARSALSAQPVPMPIGSNLLVGLFLSPAQNEQWNCPDIIDFPLLSTFRNADNALPPCSFIPTATKTSHPESTLVRFLHQFLHLPPVVYTKWAKLVAASVDIMAKNLFQPAPVTLNNANDQLKQGVQVLQYLDKQKSCSSSFDNTTADEVNSNNNAEDPTLPRSHSLDVLHEFRNVIIDVIMAYVILHTHANSEPPMSQAKKKSNQRALQTRSASQTQKTLATPDTASNITQGPPDAHLQLRTYSKKQNLQPLVYFVLGGVRGLFIASRNYRVAGITECMSFIQAILLISQASTTVRNPKESIWRNLSTLLVKLLSPIFHSTNRILANIHIPSRHAIAEAITTDFLHHWETSNPPVPFLLPRSTQQPELIQR</sequence>
<dbReference type="AlphaFoldDB" id="A0A180GPW2"/>
<reference evidence="2" key="1">
    <citation type="submission" date="2009-11" db="EMBL/GenBank/DDBJ databases">
        <authorList>
            <consortium name="The Broad Institute Genome Sequencing Platform"/>
            <person name="Ward D."/>
            <person name="Feldgarden M."/>
            <person name="Earl A."/>
            <person name="Young S.K."/>
            <person name="Zeng Q."/>
            <person name="Koehrsen M."/>
            <person name="Alvarado L."/>
            <person name="Berlin A."/>
            <person name="Bochicchio J."/>
            <person name="Borenstein D."/>
            <person name="Chapman S.B."/>
            <person name="Chen Z."/>
            <person name="Engels R."/>
            <person name="Freedman E."/>
            <person name="Gellesch M."/>
            <person name="Goldberg J."/>
            <person name="Griggs A."/>
            <person name="Gujja S."/>
            <person name="Heilman E."/>
            <person name="Heiman D."/>
            <person name="Hepburn T."/>
            <person name="Howarth C."/>
            <person name="Jen D."/>
            <person name="Larson L."/>
            <person name="Lewis B."/>
            <person name="Mehta T."/>
            <person name="Park D."/>
            <person name="Pearson M."/>
            <person name="Roberts A."/>
            <person name="Saif S."/>
            <person name="Shea T."/>
            <person name="Shenoy N."/>
            <person name="Sisk P."/>
            <person name="Stolte C."/>
            <person name="Sykes S."/>
            <person name="Thomson T."/>
            <person name="Walk T."/>
            <person name="White J."/>
            <person name="Yandava C."/>
            <person name="Izard J."/>
            <person name="Baranova O.V."/>
            <person name="Blanton J.M."/>
            <person name="Tanner A.C."/>
            <person name="Dewhirst F.E."/>
            <person name="Haas B."/>
            <person name="Nusbaum C."/>
            <person name="Birren B."/>
        </authorList>
    </citation>
    <scope>NUCLEOTIDE SEQUENCE [LARGE SCALE GENOMIC DNA]</scope>
    <source>
        <strain evidence="2">1-1 BBBD Race 1</strain>
    </source>
</reference>
<feature type="compositionally biased region" description="Polar residues" evidence="1">
    <location>
        <begin position="555"/>
        <end position="581"/>
    </location>
</feature>
<feature type="region of interest" description="Disordered" evidence="1">
    <location>
        <begin position="491"/>
        <end position="512"/>
    </location>
</feature>
<evidence type="ECO:0000313" key="4">
    <source>
        <dbReference type="Proteomes" id="UP000005240"/>
    </source>
</evidence>
<organism evidence="2">
    <name type="scientific">Puccinia triticina (isolate 1-1 / race 1 (BBBD))</name>
    <name type="common">Brown leaf rust fungus</name>
    <dbReference type="NCBI Taxonomy" id="630390"/>
    <lineage>
        <taxon>Eukaryota</taxon>
        <taxon>Fungi</taxon>
        <taxon>Dikarya</taxon>
        <taxon>Basidiomycota</taxon>
        <taxon>Pucciniomycotina</taxon>
        <taxon>Pucciniomycetes</taxon>
        <taxon>Pucciniales</taxon>
        <taxon>Pucciniaceae</taxon>
        <taxon>Puccinia</taxon>
    </lineage>
</organism>
<accession>A0A180GPW2</accession>